<gene>
    <name evidence="2" type="ORF">AVDCRST_MAG22-2848</name>
</gene>
<protein>
    <submittedName>
        <fullName evidence="2">Uncharacterized protein</fullName>
    </submittedName>
</protein>
<reference evidence="2" key="1">
    <citation type="submission" date="2020-02" db="EMBL/GenBank/DDBJ databases">
        <authorList>
            <person name="Meier V. D."/>
        </authorList>
    </citation>
    <scope>NUCLEOTIDE SEQUENCE</scope>
    <source>
        <strain evidence="2">AVDCRST_MAG22</strain>
    </source>
</reference>
<proteinExistence type="predicted"/>
<sequence>EGTDRGGHPLSRKPARPRRGGTRSPRFHPGPRPRAGPGRRPPRHARRGGRTDRRAGKAPSRVGLARGGTLDVPRAPSRPRSRRGPPPHPDGRRRGGEGATRTRDERRHQVAQRPARRAGRTQDLRHPRRGQHPGDGTSRSNPRGPRHPRRRPQRQPRPRRPRRHRPGGGHPPLRARPRRGTLSPSPAPTPEPRRGTGPHTRLRRHPRRLARSQRDPWKTGAGHALWRDPGGPCRGPGPGGSAAPADGRRSGGAPRGRGRAAAPGFWRTHRV</sequence>
<evidence type="ECO:0000256" key="1">
    <source>
        <dbReference type="SAM" id="MobiDB-lite"/>
    </source>
</evidence>
<dbReference type="AlphaFoldDB" id="A0A6J4PVX8"/>
<feature type="compositionally biased region" description="Basic residues" evidence="1">
    <location>
        <begin position="10"/>
        <end position="31"/>
    </location>
</feature>
<organism evidence="2">
    <name type="scientific">uncultured Rubrobacteraceae bacterium</name>
    <dbReference type="NCBI Taxonomy" id="349277"/>
    <lineage>
        <taxon>Bacteria</taxon>
        <taxon>Bacillati</taxon>
        <taxon>Actinomycetota</taxon>
        <taxon>Rubrobacteria</taxon>
        <taxon>Rubrobacterales</taxon>
        <taxon>Rubrobacteraceae</taxon>
        <taxon>environmental samples</taxon>
    </lineage>
</organism>
<feature type="non-terminal residue" evidence="2">
    <location>
        <position position="271"/>
    </location>
</feature>
<evidence type="ECO:0000313" key="2">
    <source>
        <dbReference type="EMBL" id="CAA9425009.1"/>
    </source>
</evidence>
<name>A0A6J4PVX8_9ACTN</name>
<dbReference type="EMBL" id="CADCUV010000131">
    <property type="protein sequence ID" value="CAA9425009.1"/>
    <property type="molecule type" value="Genomic_DNA"/>
</dbReference>
<feature type="region of interest" description="Disordered" evidence="1">
    <location>
        <begin position="1"/>
        <end position="271"/>
    </location>
</feature>
<feature type="non-terminal residue" evidence="2">
    <location>
        <position position="1"/>
    </location>
</feature>
<accession>A0A6J4PVX8</accession>
<feature type="compositionally biased region" description="Basic residues" evidence="1">
    <location>
        <begin position="200"/>
        <end position="211"/>
    </location>
</feature>
<feature type="compositionally biased region" description="Basic residues" evidence="1">
    <location>
        <begin position="144"/>
        <end position="179"/>
    </location>
</feature>
<feature type="compositionally biased region" description="Basic and acidic residues" evidence="1">
    <location>
        <begin position="89"/>
        <end position="108"/>
    </location>
</feature>